<protein>
    <recommendedName>
        <fullName evidence="8">RRM domain-containing protein</fullName>
    </recommendedName>
</protein>
<evidence type="ECO:0000259" key="8">
    <source>
        <dbReference type="PROSITE" id="PS50102"/>
    </source>
</evidence>
<evidence type="ECO:0000256" key="4">
    <source>
        <dbReference type="ARBA" id="ARBA00023187"/>
    </source>
</evidence>
<dbReference type="InterPro" id="IPR011990">
    <property type="entry name" value="TPR-like_helical_dom_sf"/>
</dbReference>
<evidence type="ECO:0000256" key="1">
    <source>
        <dbReference type="ARBA" id="ARBA00004123"/>
    </source>
</evidence>
<feature type="compositionally biased region" description="Basic and acidic residues" evidence="7">
    <location>
        <begin position="613"/>
        <end position="622"/>
    </location>
</feature>
<dbReference type="SMART" id="SM00386">
    <property type="entry name" value="HAT"/>
    <property type="match status" value="9"/>
</dbReference>
<keyword evidence="4" id="KW-0508">mRNA splicing</keyword>
<dbReference type="EMBL" id="CM016557">
    <property type="protein sequence ID" value="TKW09355.1"/>
    <property type="molecule type" value="Genomic_DNA"/>
</dbReference>
<dbReference type="GO" id="GO:0006397">
    <property type="term" value="P:mRNA processing"/>
    <property type="evidence" value="ECO:0007669"/>
    <property type="project" value="UniProtKB-KW"/>
</dbReference>
<evidence type="ECO:0000256" key="7">
    <source>
        <dbReference type="SAM" id="MobiDB-lite"/>
    </source>
</evidence>
<keyword evidence="3" id="KW-0677">Repeat</keyword>
<dbReference type="SUPFAM" id="SSF54928">
    <property type="entry name" value="RNA-binding domain, RBD"/>
    <property type="match status" value="1"/>
</dbReference>
<dbReference type="GO" id="GO:0003723">
    <property type="term" value="F:RNA binding"/>
    <property type="evidence" value="ECO:0007669"/>
    <property type="project" value="UniProtKB-UniRule"/>
</dbReference>
<dbReference type="Gene3D" id="1.25.40.10">
    <property type="entry name" value="Tetratricopeptide repeat domain"/>
    <property type="match status" value="2"/>
</dbReference>
<keyword evidence="2" id="KW-0507">mRNA processing</keyword>
<dbReference type="PROSITE" id="PS50102">
    <property type="entry name" value="RRM"/>
    <property type="match status" value="1"/>
</dbReference>
<feature type="domain" description="RRM" evidence="8">
    <location>
        <begin position="666"/>
        <end position="743"/>
    </location>
</feature>
<dbReference type="InterPro" id="IPR000504">
    <property type="entry name" value="RRM_dom"/>
</dbReference>
<dbReference type="PANTHER" id="PTHR17204:SF25">
    <property type="entry name" value="RRM DOMAIN-CONTAINING PROTEIN"/>
    <property type="match status" value="1"/>
</dbReference>
<feature type="region of interest" description="Disordered" evidence="7">
    <location>
        <begin position="733"/>
        <end position="834"/>
    </location>
</feature>
<dbReference type="InterPro" id="IPR003107">
    <property type="entry name" value="HAT"/>
</dbReference>
<feature type="region of interest" description="Disordered" evidence="7">
    <location>
        <begin position="1"/>
        <end position="52"/>
    </location>
</feature>
<reference evidence="9" key="1">
    <citation type="submission" date="2019-03" db="EMBL/GenBank/DDBJ databases">
        <title>WGS assembly of Setaria viridis.</title>
        <authorList>
            <person name="Huang P."/>
            <person name="Jenkins J."/>
            <person name="Grimwood J."/>
            <person name="Barry K."/>
            <person name="Healey A."/>
            <person name="Mamidi S."/>
            <person name="Sreedasyam A."/>
            <person name="Shu S."/>
            <person name="Feldman M."/>
            <person name="Wu J."/>
            <person name="Yu Y."/>
            <person name="Chen C."/>
            <person name="Johnson J."/>
            <person name="Rokhsar D."/>
            <person name="Baxter I."/>
            <person name="Schmutz J."/>
            <person name="Brutnell T."/>
            <person name="Kellogg E."/>
        </authorList>
    </citation>
    <scope>NUCLEOTIDE SEQUENCE [LARGE SCALE GENOMIC DNA]</scope>
</reference>
<dbReference type="GO" id="GO:0008380">
    <property type="term" value="P:RNA splicing"/>
    <property type="evidence" value="ECO:0007669"/>
    <property type="project" value="UniProtKB-KW"/>
</dbReference>
<evidence type="ECO:0000256" key="2">
    <source>
        <dbReference type="ARBA" id="ARBA00022664"/>
    </source>
</evidence>
<dbReference type="OMA" id="PSGLTKM"/>
<dbReference type="Proteomes" id="UP000298652">
    <property type="component" value="Chromosome 6"/>
</dbReference>
<accession>A0A4U6U4T4</accession>
<dbReference type="Gramene" id="TKW09355">
    <property type="protein sequence ID" value="TKW09355"/>
    <property type="gene ID" value="SEVIR_6G089000v2"/>
</dbReference>
<evidence type="ECO:0000256" key="6">
    <source>
        <dbReference type="PROSITE-ProRule" id="PRU00176"/>
    </source>
</evidence>
<feature type="compositionally biased region" description="Polar residues" evidence="7">
    <location>
        <begin position="646"/>
        <end position="657"/>
    </location>
</feature>
<proteinExistence type="predicted"/>
<dbReference type="InterPro" id="IPR035979">
    <property type="entry name" value="RBD_domain_sf"/>
</dbReference>
<feature type="compositionally biased region" description="Low complexity" evidence="7">
    <location>
        <begin position="10"/>
        <end position="20"/>
    </location>
</feature>
<dbReference type="Gene3D" id="3.30.70.330">
    <property type="match status" value="1"/>
</dbReference>
<keyword evidence="5" id="KW-0539">Nucleus</keyword>
<dbReference type="SMART" id="SM00360">
    <property type="entry name" value="RRM"/>
    <property type="match status" value="1"/>
</dbReference>
<evidence type="ECO:0000256" key="5">
    <source>
        <dbReference type="ARBA" id="ARBA00023242"/>
    </source>
</evidence>
<sequence length="834" mass="93950">MATEEEVPEAEAAAAVAPAPAGGGGDDAEMPDAAAPSGSDSDSSDSDDEGAGGVDELRIQALERTLQEQPLDYETHVQYIQCLRKSGNIEKLRAAREEMNKYFPLTPKMWQEWAKDEISLSMSEESFADIEKLYERGVQEYLSIKLWRDYLDYVEEHDPSVSQCTTSGLSKMRDLFERAITAGGLHVTEGSKLWAAYREYEMAILITISDDNDEERAKQVQRIRMLFHRQLSVPLAEMESTLSEYKIWEAEQGNENDPGSNFDGVPSNVVSAYKKANDMYNERKQYEDQLSNAGASEADKLQEFLKYLKFEESSGDPARVQVLYERAVSELPVSTDVWIGYTSYLDRTLKVPSVLRSVYHRATRNCTWVGELWVHYLLSLERVRASEEELRNVFERAVQCSFPTIQEYLNIYLTRVHSLRRRISDGLDFQLIRQTFKNAAEFLSPQLGTKELLHLNAYWAKLERSLGKDLSAARVVWENAIKKSGSVLEVWQQYISMEVEMGHIHEARSLYKRCYSKRFAGSGSEDICHAWIRFEEEHGTLDDYDLAVKKVTPRLKELMVFKSQEEAKVEAYSMLNDNSNADDSSQKRKASKMTNKQQPPAKKRKENPPKSVKSSDDQEKTQSGHSGAVTAVEVGEASTEMKVDSNCRTGNTGSNEPKPSFYNDKCTVFVSNIDLKATEDDLRRFFSDIGGATAIRLLKDKFTKKSRGLAYVDFSDNKHLEAALQKNKHRLLGKKVSIARSDPSRSKKSREAGPSSKGYDNLPQSGDDGAKAPGSSRPEKEVPKGDVKITGKNTAFAPRSVVKPLGWTTKDEKPDGGAGELKSNEEFRNLLLKK</sequence>
<dbReference type="GO" id="GO:0005634">
    <property type="term" value="C:nucleus"/>
    <property type="evidence" value="ECO:0007669"/>
    <property type="project" value="UniProtKB-SubCell"/>
</dbReference>
<feature type="compositionally biased region" description="Low complexity" evidence="7">
    <location>
        <begin position="31"/>
        <end position="41"/>
    </location>
</feature>
<keyword evidence="6" id="KW-0694">RNA-binding</keyword>
<dbReference type="PANTHER" id="PTHR17204">
    <property type="entry name" value="PRE-MRNA PROCESSING PROTEIN PRP39-RELATED"/>
    <property type="match status" value="1"/>
</dbReference>
<comment type="subcellular location">
    <subcellularLocation>
        <location evidence="1">Nucleus</location>
    </subcellularLocation>
</comment>
<evidence type="ECO:0000313" key="9">
    <source>
        <dbReference type="EMBL" id="TKW09355.1"/>
    </source>
</evidence>
<feature type="region of interest" description="Disordered" evidence="7">
    <location>
        <begin position="575"/>
        <end position="659"/>
    </location>
</feature>
<feature type="compositionally biased region" description="Basic and acidic residues" evidence="7">
    <location>
        <begin position="777"/>
        <end position="789"/>
    </location>
</feature>
<feature type="compositionally biased region" description="Basic and acidic residues" evidence="7">
    <location>
        <begin position="742"/>
        <end position="751"/>
    </location>
</feature>
<name>A0A4U6U4T4_SETVI</name>
<evidence type="ECO:0000313" key="10">
    <source>
        <dbReference type="Proteomes" id="UP000298652"/>
    </source>
</evidence>
<dbReference type="SUPFAM" id="SSF48452">
    <property type="entry name" value="TPR-like"/>
    <property type="match status" value="1"/>
</dbReference>
<dbReference type="InterPro" id="IPR008847">
    <property type="entry name" value="Suf"/>
</dbReference>
<dbReference type="Pfam" id="PF00076">
    <property type="entry name" value="RRM_1"/>
    <property type="match status" value="1"/>
</dbReference>
<evidence type="ECO:0000256" key="3">
    <source>
        <dbReference type="ARBA" id="ARBA00022737"/>
    </source>
</evidence>
<gene>
    <name evidence="9" type="ORF">SEVIR_6G089000v2</name>
</gene>
<dbReference type="InterPro" id="IPR012677">
    <property type="entry name" value="Nucleotide-bd_a/b_plait_sf"/>
</dbReference>
<organism evidence="9 10">
    <name type="scientific">Setaria viridis</name>
    <name type="common">Green bristlegrass</name>
    <name type="synonym">Setaria italica subsp. viridis</name>
    <dbReference type="NCBI Taxonomy" id="4556"/>
    <lineage>
        <taxon>Eukaryota</taxon>
        <taxon>Viridiplantae</taxon>
        <taxon>Streptophyta</taxon>
        <taxon>Embryophyta</taxon>
        <taxon>Tracheophyta</taxon>
        <taxon>Spermatophyta</taxon>
        <taxon>Magnoliopsida</taxon>
        <taxon>Liliopsida</taxon>
        <taxon>Poales</taxon>
        <taxon>Poaceae</taxon>
        <taxon>PACMAD clade</taxon>
        <taxon>Panicoideae</taxon>
        <taxon>Panicodae</taxon>
        <taxon>Paniceae</taxon>
        <taxon>Cenchrinae</taxon>
        <taxon>Setaria</taxon>
    </lineage>
</organism>
<dbReference type="AlphaFoldDB" id="A0A4U6U4T4"/>
<dbReference type="Pfam" id="PF05843">
    <property type="entry name" value="Suf"/>
    <property type="match status" value="1"/>
</dbReference>
<keyword evidence="10" id="KW-1185">Reference proteome</keyword>